<keyword evidence="2 8" id="KW-0812">Transmembrane</keyword>
<dbReference type="SUPFAM" id="SSF48403">
    <property type="entry name" value="Ankyrin repeat"/>
    <property type="match status" value="1"/>
</dbReference>
<evidence type="ECO:0000256" key="1">
    <source>
        <dbReference type="ARBA" id="ARBA00004141"/>
    </source>
</evidence>
<keyword evidence="8" id="KW-0012">Acyltransferase</keyword>
<feature type="non-terminal residue" evidence="10">
    <location>
        <position position="619"/>
    </location>
</feature>
<keyword evidence="4 8" id="KW-1133">Transmembrane helix</keyword>
<dbReference type="EC" id="2.3.1.225" evidence="8"/>
<name>A0A1D2MDI2_ORCCI</name>
<accession>A0A1D2MDI2</accession>
<dbReference type="GO" id="GO:0016020">
    <property type="term" value="C:membrane"/>
    <property type="evidence" value="ECO:0007669"/>
    <property type="project" value="UniProtKB-SubCell"/>
</dbReference>
<comment type="caution">
    <text evidence="10">The sequence shown here is derived from an EMBL/GenBank/DDBJ whole genome shotgun (WGS) entry which is preliminary data.</text>
</comment>
<evidence type="ECO:0000256" key="5">
    <source>
        <dbReference type="ARBA" id="ARBA00023043"/>
    </source>
</evidence>
<feature type="transmembrane region" description="Helical" evidence="8">
    <location>
        <begin position="460"/>
        <end position="482"/>
    </location>
</feature>
<dbReference type="PROSITE" id="PS50088">
    <property type="entry name" value="ANK_REPEAT"/>
    <property type="match status" value="4"/>
</dbReference>
<feature type="transmembrane region" description="Helical" evidence="8">
    <location>
        <begin position="283"/>
        <end position="301"/>
    </location>
</feature>
<dbReference type="Gene3D" id="1.25.40.20">
    <property type="entry name" value="Ankyrin repeat-containing domain"/>
    <property type="match status" value="1"/>
</dbReference>
<evidence type="ECO:0000256" key="8">
    <source>
        <dbReference type="RuleBase" id="RU079119"/>
    </source>
</evidence>
<evidence type="ECO:0000256" key="2">
    <source>
        <dbReference type="ARBA" id="ARBA00022692"/>
    </source>
</evidence>
<comment type="similarity">
    <text evidence="8">Belongs to the DHHC palmitoyltransferase family.</text>
</comment>
<evidence type="ECO:0000256" key="7">
    <source>
        <dbReference type="PROSITE-ProRule" id="PRU00023"/>
    </source>
</evidence>
<dbReference type="EMBL" id="LJIJ01001701">
    <property type="protein sequence ID" value="ODM91013.1"/>
    <property type="molecule type" value="Genomic_DNA"/>
</dbReference>
<dbReference type="PROSITE" id="PS50216">
    <property type="entry name" value="DHHC"/>
    <property type="match status" value="1"/>
</dbReference>
<dbReference type="InterPro" id="IPR002110">
    <property type="entry name" value="Ankyrin_rpt"/>
</dbReference>
<evidence type="ECO:0000256" key="4">
    <source>
        <dbReference type="ARBA" id="ARBA00022989"/>
    </source>
</evidence>
<evidence type="ECO:0000313" key="11">
    <source>
        <dbReference type="Proteomes" id="UP000094527"/>
    </source>
</evidence>
<dbReference type="InterPro" id="IPR036770">
    <property type="entry name" value="Ankyrin_rpt-contain_sf"/>
</dbReference>
<dbReference type="STRING" id="48709.A0A1D2MDI2"/>
<feature type="repeat" description="ANK" evidence="7">
    <location>
        <begin position="101"/>
        <end position="133"/>
    </location>
</feature>
<feature type="transmembrane region" description="Helical" evidence="8">
    <location>
        <begin position="363"/>
        <end position="381"/>
    </location>
</feature>
<comment type="subcellular location">
    <subcellularLocation>
        <location evidence="1">Membrane</location>
        <topology evidence="1">Multi-pass membrane protein</topology>
    </subcellularLocation>
</comment>
<dbReference type="Pfam" id="PF01529">
    <property type="entry name" value="DHHC"/>
    <property type="match status" value="1"/>
</dbReference>
<sequence>METYNRRLSLDVEKRLDTSNTNIGNNVTQEPQEPQSYDIVKATQFGVFTRCLQLINDGFDVNQRDNENITLLHWASINCRKDIVKLYVEHGAIVDAFGGELNSTPLHWATRQGHLSMVVLLMKHGADPSLRDGEGCAAIHLASQFGYTPIVAYLLAKGVSPDVQDKNGMTPLMWSACRVQSADPTRLLLTFGANISIQDRMNKNTALHWAIQMKNSTAVSLLVQRNASLDIPNASGETPYTMLKKITKSDWISRNSVDAILAKNEHKQRSCLHEYRQDKQFRYWGTAAIPFIVMYALGAIFSADLTFTWKVVLLFCLYLVFRVTAKFVCDERFMSIFPINVYLATKFWMYIVWFMYIMSSLPLTDTIVFVSCSGLLWYNFIRAWKGDPGVITVSEDERYKTIIDLAEQDGFDSKLFCTTCLVRKPLRSKHCSVCDRCVARFDHHCPWLSNCVGWRNHKYFVGYLFALVMMCSLFLLGAVKFMRTNCDPEWNFVQIVSCEPWITFMSLQAAAHGSWVLVLLICQLYQILWLGLTTNERLNWTRYTYFKRFGAGNGSCRMRSSTHSNPGVTKNLIDFFELECFSPDKTDWVRVFNQPQDQEETSVDSQPLIRDKRDSFQYV</sequence>
<dbReference type="Proteomes" id="UP000094527">
    <property type="component" value="Unassembled WGS sequence"/>
</dbReference>
<feature type="domain" description="Palmitoyltransferase DHHC" evidence="9">
    <location>
        <begin position="412"/>
        <end position="540"/>
    </location>
</feature>
<comment type="catalytic activity">
    <reaction evidence="8">
        <text>L-cysteinyl-[protein] + hexadecanoyl-CoA = S-hexadecanoyl-L-cysteinyl-[protein] + CoA</text>
        <dbReference type="Rhea" id="RHEA:36683"/>
        <dbReference type="Rhea" id="RHEA-COMP:10131"/>
        <dbReference type="Rhea" id="RHEA-COMP:11032"/>
        <dbReference type="ChEBI" id="CHEBI:29950"/>
        <dbReference type="ChEBI" id="CHEBI:57287"/>
        <dbReference type="ChEBI" id="CHEBI:57379"/>
        <dbReference type="ChEBI" id="CHEBI:74151"/>
        <dbReference type="EC" id="2.3.1.225"/>
    </reaction>
</comment>
<dbReference type="OMA" id="FWVGFRY"/>
<dbReference type="PANTHER" id="PTHR24161:SF85">
    <property type="entry name" value="PALMITOYLTRANSFERASE HIP14"/>
    <property type="match status" value="1"/>
</dbReference>
<proteinExistence type="inferred from homology"/>
<keyword evidence="5 7" id="KW-0040">ANK repeat</keyword>
<feature type="repeat" description="ANK" evidence="7">
    <location>
        <begin position="167"/>
        <end position="200"/>
    </location>
</feature>
<organism evidence="10 11">
    <name type="scientific">Orchesella cincta</name>
    <name type="common">Springtail</name>
    <name type="synonym">Podura cincta</name>
    <dbReference type="NCBI Taxonomy" id="48709"/>
    <lineage>
        <taxon>Eukaryota</taxon>
        <taxon>Metazoa</taxon>
        <taxon>Ecdysozoa</taxon>
        <taxon>Arthropoda</taxon>
        <taxon>Hexapoda</taxon>
        <taxon>Collembola</taxon>
        <taxon>Entomobryomorpha</taxon>
        <taxon>Entomobryoidea</taxon>
        <taxon>Orchesellidae</taxon>
        <taxon>Orchesellinae</taxon>
        <taxon>Orchesella</taxon>
    </lineage>
</organism>
<dbReference type="OrthoDB" id="6781668at2759"/>
<feature type="transmembrane region" description="Helical" evidence="8">
    <location>
        <begin position="513"/>
        <end position="532"/>
    </location>
</feature>
<evidence type="ECO:0000256" key="6">
    <source>
        <dbReference type="ARBA" id="ARBA00023136"/>
    </source>
</evidence>
<feature type="transmembrane region" description="Helical" evidence="8">
    <location>
        <begin position="337"/>
        <end position="357"/>
    </location>
</feature>
<dbReference type="InterPro" id="IPR001594">
    <property type="entry name" value="Palmitoyltrfase_DHHC"/>
</dbReference>
<dbReference type="PANTHER" id="PTHR24161">
    <property type="entry name" value="ANK_REP_REGION DOMAIN-CONTAINING PROTEIN-RELATED"/>
    <property type="match status" value="1"/>
</dbReference>
<gene>
    <name evidence="10" type="ORF">Ocin01_15669</name>
</gene>
<evidence type="ECO:0000259" key="9">
    <source>
        <dbReference type="Pfam" id="PF01529"/>
    </source>
</evidence>
<keyword evidence="3" id="KW-0677">Repeat</keyword>
<keyword evidence="8 10" id="KW-0808">Transferase</keyword>
<keyword evidence="6 8" id="KW-0472">Membrane</keyword>
<dbReference type="Pfam" id="PF12796">
    <property type="entry name" value="Ank_2"/>
    <property type="match status" value="2"/>
</dbReference>
<evidence type="ECO:0000256" key="3">
    <source>
        <dbReference type="ARBA" id="ARBA00022737"/>
    </source>
</evidence>
<feature type="transmembrane region" description="Helical" evidence="8">
    <location>
        <begin position="307"/>
        <end position="325"/>
    </location>
</feature>
<reference evidence="10 11" key="1">
    <citation type="journal article" date="2016" name="Genome Biol. Evol.">
        <title>Gene Family Evolution Reflects Adaptation to Soil Environmental Stressors in the Genome of the Collembolan Orchesella cincta.</title>
        <authorList>
            <person name="Faddeeva-Vakhrusheva A."/>
            <person name="Derks M.F."/>
            <person name="Anvar S.Y."/>
            <person name="Agamennone V."/>
            <person name="Suring W."/>
            <person name="Smit S."/>
            <person name="van Straalen N.M."/>
            <person name="Roelofs D."/>
        </authorList>
    </citation>
    <scope>NUCLEOTIDE SEQUENCE [LARGE SCALE GENOMIC DNA]</scope>
    <source>
        <tissue evidence="10">Mixed pool</tissue>
    </source>
</reference>
<keyword evidence="11" id="KW-1185">Reference proteome</keyword>
<protein>
    <recommendedName>
        <fullName evidence="8">Palmitoyltransferase</fullName>
        <ecNumber evidence="8">2.3.1.225</ecNumber>
    </recommendedName>
</protein>
<dbReference type="AlphaFoldDB" id="A0A1D2MDI2"/>
<dbReference type="PROSITE" id="PS50297">
    <property type="entry name" value="ANK_REP_REGION"/>
    <property type="match status" value="3"/>
</dbReference>
<comment type="domain">
    <text evidence="8">The DHHC domain is required for palmitoyltransferase activity.</text>
</comment>
<feature type="repeat" description="ANK" evidence="7">
    <location>
        <begin position="202"/>
        <end position="234"/>
    </location>
</feature>
<dbReference type="SMART" id="SM00248">
    <property type="entry name" value="ANK"/>
    <property type="match status" value="5"/>
</dbReference>
<evidence type="ECO:0000313" key="10">
    <source>
        <dbReference type="EMBL" id="ODM91013.1"/>
    </source>
</evidence>
<feature type="repeat" description="ANK" evidence="7">
    <location>
        <begin position="134"/>
        <end position="166"/>
    </location>
</feature>
<dbReference type="GO" id="GO:0019706">
    <property type="term" value="F:protein-cysteine S-palmitoyltransferase activity"/>
    <property type="evidence" value="ECO:0007669"/>
    <property type="project" value="UniProtKB-EC"/>
</dbReference>